<dbReference type="AlphaFoldDB" id="A0A7J3I7E0"/>
<dbReference type="GO" id="GO:0005886">
    <property type="term" value="C:plasma membrane"/>
    <property type="evidence" value="ECO:0007669"/>
    <property type="project" value="UniProtKB-SubCell"/>
</dbReference>
<organism evidence="14">
    <name type="scientific">Ignisphaera aggregans</name>
    <dbReference type="NCBI Taxonomy" id="334771"/>
    <lineage>
        <taxon>Archaea</taxon>
        <taxon>Thermoproteota</taxon>
        <taxon>Thermoprotei</taxon>
        <taxon>Desulfurococcales</taxon>
        <taxon>Desulfurococcaceae</taxon>
        <taxon>Ignisphaera</taxon>
    </lineage>
</organism>
<keyword evidence="7 13" id="KW-1133">Transmembrane helix</keyword>
<comment type="caution">
    <text evidence="14">The sequence shown here is derived from an EMBL/GenBank/DDBJ whole genome shotgun (WGS) entry which is preliminary data.</text>
</comment>
<dbReference type="InterPro" id="IPR038377">
    <property type="entry name" value="Na/Glc_symporter_sf"/>
</dbReference>
<evidence type="ECO:0000256" key="6">
    <source>
        <dbReference type="ARBA" id="ARBA00022847"/>
    </source>
</evidence>
<evidence type="ECO:0000256" key="12">
    <source>
        <dbReference type="RuleBase" id="RU362091"/>
    </source>
</evidence>
<sequence length="490" mass="53504">MKELYVAILALFFIVGSIVAWLSRRYLGRGAREFFVGGYRVGGFLSAMTYAATTYSAFMMVGLVGLTFVGGVAALGFELVYLASTVIILGSIGPKIWYEARRRGWVSPSEMISDLYGSKAIGIAVALVYLFTLVPYTAAQLKGIGEIFGSIALGYEYGILFAFTAIAFWILIAGLWSVATTDAFQGIWMLGSSIAIIIWIVSFLLPIGGIDYHTFIRSLTISSNGNLLSFTWSPQMFIGLTVPWIFFALTNPQVVQRLYIPRDERAYMRTVKYFALYGFVYTIICVLLGMLFRSYVSLNRKDMESVLLGNRDLVTPFMLTLSHPILAAIAYVGITAAAISTANSIVLTVSSSIVRDLYEKVSTNPNEKTSKAISVVAVLLLLTLASLASIMRVGYIVELSVISSAGLLPLAPITIVGIARRNTIRRKRNGFVYPLLSIVVGELILAYTVVIYGFSKALTTPLLFSLPSPIWILIGSTLATIPLLANNRAS</sequence>
<feature type="transmembrane region" description="Helical" evidence="13">
    <location>
        <begin position="270"/>
        <end position="292"/>
    </location>
</feature>
<feature type="transmembrane region" description="Helical" evidence="13">
    <location>
        <begin position="401"/>
        <end position="419"/>
    </location>
</feature>
<dbReference type="PANTHER" id="PTHR48086:SF3">
    <property type="entry name" value="SODIUM_PROLINE SYMPORTER"/>
    <property type="match status" value="1"/>
</dbReference>
<evidence type="ECO:0000256" key="8">
    <source>
        <dbReference type="ARBA" id="ARBA00023053"/>
    </source>
</evidence>
<keyword evidence="4" id="KW-1003">Cell membrane</keyword>
<keyword evidence="3" id="KW-0813">Transport</keyword>
<evidence type="ECO:0000256" key="13">
    <source>
        <dbReference type="SAM" id="Phobius"/>
    </source>
</evidence>
<gene>
    <name evidence="14" type="ORF">ENT87_03365</name>
</gene>
<proteinExistence type="inferred from homology"/>
<accession>A0A7J3I7E0</accession>
<keyword evidence="8" id="KW-0915">Sodium</keyword>
<keyword evidence="11" id="KW-0739">Sodium transport</keyword>
<dbReference type="EMBL" id="DTAI01000094">
    <property type="protein sequence ID" value="HGN36572.1"/>
    <property type="molecule type" value="Genomic_DNA"/>
</dbReference>
<keyword evidence="5 13" id="KW-0812">Transmembrane</keyword>
<evidence type="ECO:0000256" key="9">
    <source>
        <dbReference type="ARBA" id="ARBA00023065"/>
    </source>
</evidence>
<comment type="similarity">
    <text evidence="2 12">Belongs to the sodium:solute symporter (SSF) (TC 2.A.21) family.</text>
</comment>
<feature type="transmembrane region" description="Helical" evidence="13">
    <location>
        <begin position="119"/>
        <end position="139"/>
    </location>
</feature>
<evidence type="ECO:0000256" key="4">
    <source>
        <dbReference type="ARBA" id="ARBA00022475"/>
    </source>
</evidence>
<evidence type="ECO:0000256" key="7">
    <source>
        <dbReference type="ARBA" id="ARBA00022989"/>
    </source>
</evidence>
<feature type="transmembrane region" description="Helical" evidence="13">
    <location>
        <begin position="372"/>
        <end position="395"/>
    </location>
</feature>
<feature type="transmembrane region" description="Helical" evidence="13">
    <location>
        <begin position="6"/>
        <end position="23"/>
    </location>
</feature>
<dbReference type="PANTHER" id="PTHR48086">
    <property type="entry name" value="SODIUM/PROLINE SYMPORTER-RELATED"/>
    <property type="match status" value="1"/>
</dbReference>
<dbReference type="GO" id="GO:0015293">
    <property type="term" value="F:symporter activity"/>
    <property type="evidence" value="ECO:0007669"/>
    <property type="project" value="UniProtKB-KW"/>
</dbReference>
<feature type="transmembrane region" description="Helical" evidence="13">
    <location>
        <begin position="431"/>
        <end position="454"/>
    </location>
</feature>
<evidence type="ECO:0000256" key="5">
    <source>
        <dbReference type="ARBA" id="ARBA00022692"/>
    </source>
</evidence>
<dbReference type="InterPro" id="IPR001734">
    <property type="entry name" value="Na/solute_symporter"/>
</dbReference>
<keyword evidence="10 13" id="KW-0472">Membrane</keyword>
<dbReference type="GO" id="GO:0006814">
    <property type="term" value="P:sodium ion transport"/>
    <property type="evidence" value="ECO:0007669"/>
    <property type="project" value="UniProtKB-KW"/>
</dbReference>
<feature type="transmembrane region" description="Helical" evidence="13">
    <location>
        <begin position="325"/>
        <end position="351"/>
    </location>
</feature>
<evidence type="ECO:0000256" key="11">
    <source>
        <dbReference type="ARBA" id="ARBA00023201"/>
    </source>
</evidence>
<evidence type="ECO:0000256" key="2">
    <source>
        <dbReference type="ARBA" id="ARBA00006434"/>
    </source>
</evidence>
<feature type="transmembrane region" description="Helical" evidence="13">
    <location>
        <begin position="159"/>
        <end position="179"/>
    </location>
</feature>
<feature type="transmembrane region" description="Helical" evidence="13">
    <location>
        <begin position="79"/>
        <end position="98"/>
    </location>
</feature>
<dbReference type="CDD" id="cd10322">
    <property type="entry name" value="SLC5sbd"/>
    <property type="match status" value="1"/>
</dbReference>
<feature type="transmembrane region" description="Helical" evidence="13">
    <location>
        <begin position="466"/>
        <end position="485"/>
    </location>
</feature>
<feature type="transmembrane region" description="Helical" evidence="13">
    <location>
        <begin position="44"/>
        <end position="73"/>
    </location>
</feature>
<reference evidence="14" key="1">
    <citation type="journal article" date="2020" name="mSystems">
        <title>Genome- and Community-Level Interaction Insights into Carbon Utilization and Element Cycling Functions of Hydrothermarchaeota in Hydrothermal Sediment.</title>
        <authorList>
            <person name="Zhou Z."/>
            <person name="Liu Y."/>
            <person name="Xu W."/>
            <person name="Pan J."/>
            <person name="Luo Z.H."/>
            <person name="Li M."/>
        </authorList>
    </citation>
    <scope>NUCLEOTIDE SEQUENCE [LARGE SCALE GENOMIC DNA]</scope>
    <source>
        <strain evidence="14">SpSt-618</strain>
    </source>
</reference>
<keyword evidence="6" id="KW-0769">Symport</keyword>
<dbReference type="PROSITE" id="PS50283">
    <property type="entry name" value="NA_SOLUT_SYMP_3"/>
    <property type="match status" value="1"/>
</dbReference>
<dbReference type="Gene3D" id="1.20.1730.10">
    <property type="entry name" value="Sodium/glucose cotransporter"/>
    <property type="match status" value="1"/>
</dbReference>
<name>A0A7J3I7E0_9CREN</name>
<evidence type="ECO:0000256" key="3">
    <source>
        <dbReference type="ARBA" id="ARBA00022448"/>
    </source>
</evidence>
<dbReference type="InterPro" id="IPR050277">
    <property type="entry name" value="Sodium:Solute_Symporter"/>
</dbReference>
<evidence type="ECO:0000256" key="10">
    <source>
        <dbReference type="ARBA" id="ARBA00023136"/>
    </source>
</evidence>
<comment type="subcellular location">
    <subcellularLocation>
        <location evidence="1">Cell membrane</location>
        <topology evidence="1">Multi-pass membrane protein</topology>
    </subcellularLocation>
</comment>
<feature type="transmembrane region" description="Helical" evidence="13">
    <location>
        <begin position="227"/>
        <end position="249"/>
    </location>
</feature>
<evidence type="ECO:0000313" key="14">
    <source>
        <dbReference type="EMBL" id="HGN36572.1"/>
    </source>
</evidence>
<dbReference type="Pfam" id="PF00474">
    <property type="entry name" value="SSF"/>
    <property type="match status" value="1"/>
</dbReference>
<keyword evidence="9" id="KW-0406">Ion transport</keyword>
<feature type="transmembrane region" description="Helical" evidence="13">
    <location>
        <begin position="186"/>
        <end position="207"/>
    </location>
</feature>
<evidence type="ECO:0000256" key="1">
    <source>
        <dbReference type="ARBA" id="ARBA00004651"/>
    </source>
</evidence>
<protein>
    <submittedName>
        <fullName evidence="14">Sodium:solute symporter family protein</fullName>
    </submittedName>
</protein>